<dbReference type="GO" id="GO:0005783">
    <property type="term" value="C:endoplasmic reticulum"/>
    <property type="evidence" value="ECO:0007669"/>
    <property type="project" value="TreeGrafter"/>
</dbReference>
<name>A0A0N0P984_LEPSE</name>
<evidence type="ECO:0000256" key="2">
    <source>
        <dbReference type="ARBA" id="ARBA00022679"/>
    </source>
</evidence>
<dbReference type="GO" id="GO:0006612">
    <property type="term" value="P:protein targeting to membrane"/>
    <property type="evidence" value="ECO:0007669"/>
    <property type="project" value="TreeGrafter"/>
</dbReference>
<dbReference type="PANTHER" id="PTHR22883:SF23">
    <property type="entry name" value="PALMITOYLTRANSFERASE ZDHHC6"/>
    <property type="match status" value="1"/>
</dbReference>
<evidence type="ECO:0000313" key="11">
    <source>
        <dbReference type="EMBL" id="KPI90407.1"/>
    </source>
</evidence>
<feature type="compositionally biased region" description="Low complexity" evidence="9">
    <location>
        <begin position="1"/>
        <end position="17"/>
    </location>
</feature>
<accession>A0A0N0P984</accession>
<feature type="transmembrane region" description="Helical" evidence="8">
    <location>
        <begin position="328"/>
        <end position="350"/>
    </location>
</feature>
<comment type="domain">
    <text evidence="8">The DHHC domain is required for palmitoyltransferase activity.</text>
</comment>
<dbReference type="EMBL" id="LJSK01000006">
    <property type="protein sequence ID" value="KPI90407.1"/>
    <property type="molecule type" value="Genomic_DNA"/>
</dbReference>
<evidence type="ECO:0000313" key="12">
    <source>
        <dbReference type="Proteomes" id="UP000038009"/>
    </source>
</evidence>
<protein>
    <recommendedName>
        <fullName evidence="8">Palmitoyltransferase</fullName>
        <ecNumber evidence="8">2.3.1.225</ecNumber>
    </recommendedName>
</protein>
<keyword evidence="4 8" id="KW-1133">Transmembrane helix</keyword>
<comment type="caution">
    <text evidence="11">The sequence shown here is derived from an EMBL/GenBank/DDBJ whole genome shotgun (WGS) entry which is preliminary data.</text>
</comment>
<evidence type="ECO:0000256" key="6">
    <source>
        <dbReference type="ARBA" id="ARBA00023315"/>
    </source>
</evidence>
<feature type="region of interest" description="Disordered" evidence="9">
    <location>
        <begin position="1"/>
        <end position="73"/>
    </location>
</feature>
<dbReference type="OrthoDB" id="4096362at2759"/>
<keyword evidence="12" id="KW-1185">Reference proteome</keyword>
<dbReference type="VEuPathDB" id="TriTrypDB:Lsey_0006_0410"/>
<feature type="compositionally biased region" description="Polar residues" evidence="9">
    <location>
        <begin position="59"/>
        <end position="73"/>
    </location>
</feature>
<dbReference type="InterPro" id="IPR039859">
    <property type="entry name" value="PFA4/ZDH16/20/ERF2-like"/>
</dbReference>
<dbReference type="PANTHER" id="PTHR22883">
    <property type="entry name" value="ZINC FINGER DHHC DOMAIN CONTAINING PROTEIN"/>
    <property type="match status" value="1"/>
</dbReference>
<dbReference type="Proteomes" id="UP000038009">
    <property type="component" value="Unassembled WGS sequence"/>
</dbReference>
<dbReference type="GO" id="GO:0005794">
    <property type="term" value="C:Golgi apparatus"/>
    <property type="evidence" value="ECO:0007669"/>
    <property type="project" value="TreeGrafter"/>
</dbReference>
<proteinExistence type="inferred from homology"/>
<evidence type="ECO:0000256" key="8">
    <source>
        <dbReference type="RuleBase" id="RU079119"/>
    </source>
</evidence>
<evidence type="ECO:0000256" key="4">
    <source>
        <dbReference type="ARBA" id="ARBA00022989"/>
    </source>
</evidence>
<feature type="transmembrane region" description="Helical" evidence="8">
    <location>
        <begin position="301"/>
        <end position="322"/>
    </location>
</feature>
<sequence length="711" mass="78141">MLSSSSSAISVPSFSGGSNAGTPDPEELLHTSLQSLVVPTPPTFPQRTSSIRRGLSAGATRSTVTHPDVSAATTTAPEMGCRLSARAIGKKDNTNYRSSQDSAAFKVMNGDAHYLAQDLDLQEVFVPMPLHRLPTAAGSQPVIRLTAERADAAAATGMGVVRNPLAYESTSDCTVSPSELKNCGSSGHDSRSAGNKSAADAVVGYSSVDALADSRDANGVFSLSSIAAPRTAEEYYEQVAKIDHVRCGLGQELEGDAKDVYGPTWPFSKRMISTMVVGNRDCAAPNCDHKAPIQAVTGPKIWSLLFIYGLLLLYPVFSTLAYAGRKGWGGIIPLWALSAVTTVFVTLCAFTNPGIVPRRRLKNVTDCGDILIVRVPAPNAQAVLEKLQTMPSVSGRGKNEDDSQSASNLFTAEAIHQAVVDGDIPPSVFNHKRTTVYSMERYFETDTGRIVPYNPVLSEADLAVPTLEFPILFCSTCCIARGPRTHHCKVCNNCVDGLDHHCKWTNCCIGYNNYPYFFMSLLSLHVMVGYNLLYNVIQNILFINEHKSWTLAQLLRYVYGMPVIVYASFFVLGLFFFPLFLGHIYMTIMGLTTNELLKKKWKESKYFGGVNPWAQKHWWLNVYTRLLKKWPATPDNPLKWMDSRYYYGVTVAAAVEDQKVDWLIALPPEERKKVQERAAAEHNKGSTLRDAQERAIIEKAMQKRGIHVEGD</sequence>
<evidence type="ECO:0000256" key="7">
    <source>
        <dbReference type="ARBA" id="ARBA00038298"/>
    </source>
</evidence>
<comment type="similarity">
    <text evidence="7">Belongs to the DHHC palmitoyltransferase family. PFA5 subfamily.</text>
</comment>
<dbReference type="OMA" id="IDHVRCG"/>
<dbReference type="EC" id="2.3.1.225" evidence="8"/>
<feature type="domain" description="Palmitoyltransferase DHHC" evidence="10">
    <location>
        <begin position="473"/>
        <end position="599"/>
    </location>
</feature>
<keyword evidence="3 8" id="KW-0812">Transmembrane</keyword>
<evidence type="ECO:0000256" key="3">
    <source>
        <dbReference type="ARBA" id="ARBA00022692"/>
    </source>
</evidence>
<evidence type="ECO:0000256" key="9">
    <source>
        <dbReference type="SAM" id="MobiDB-lite"/>
    </source>
</evidence>
<dbReference type="PROSITE" id="PS50216">
    <property type="entry name" value="DHHC"/>
    <property type="match status" value="1"/>
</dbReference>
<gene>
    <name evidence="11" type="ORF">ABL78_0483</name>
</gene>
<evidence type="ECO:0000259" key="10">
    <source>
        <dbReference type="Pfam" id="PF01529"/>
    </source>
</evidence>
<keyword evidence="2 8" id="KW-0808">Transferase</keyword>
<comment type="catalytic activity">
    <reaction evidence="8">
        <text>L-cysteinyl-[protein] + hexadecanoyl-CoA = S-hexadecanoyl-L-cysteinyl-[protein] + CoA</text>
        <dbReference type="Rhea" id="RHEA:36683"/>
        <dbReference type="Rhea" id="RHEA-COMP:10131"/>
        <dbReference type="Rhea" id="RHEA-COMP:11032"/>
        <dbReference type="ChEBI" id="CHEBI:29950"/>
        <dbReference type="ChEBI" id="CHEBI:57287"/>
        <dbReference type="ChEBI" id="CHEBI:57379"/>
        <dbReference type="ChEBI" id="CHEBI:74151"/>
        <dbReference type="EC" id="2.3.1.225"/>
    </reaction>
</comment>
<dbReference type="Pfam" id="PF01529">
    <property type="entry name" value="DHHC"/>
    <property type="match status" value="1"/>
</dbReference>
<dbReference type="GO" id="GO:0016020">
    <property type="term" value="C:membrane"/>
    <property type="evidence" value="ECO:0007669"/>
    <property type="project" value="UniProtKB-SubCell"/>
</dbReference>
<keyword evidence="5 8" id="KW-0472">Membrane</keyword>
<dbReference type="InterPro" id="IPR001594">
    <property type="entry name" value="Palmitoyltrfase_DHHC"/>
</dbReference>
<feature type="transmembrane region" description="Helical" evidence="8">
    <location>
        <begin position="557"/>
        <end position="581"/>
    </location>
</feature>
<feature type="transmembrane region" description="Helical" evidence="8">
    <location>
        <begin position="516"/>
        <end position="537"/>
    </location>
</feature>
<keyword evidence="6 8" id="KW-0012">Acyltransferase</keyword>
<dbReference type="GO" id="GO:0019706">
    <property type="term" value="F:protein-cysteine S-palmitoyltransferase activity"/>
    <property type="evidence" value="ECO:0007669"/>
    <property type="project" value="UniProtKB-EC"/>
</dbReference>
<evidence type="ECO:0000256" key="5">
    <source>
        <dbReference type="ARBA" id="ARBA00023136"/>
    </source>
</evidence>
<comment type="subcellular location">
    <subcellularLocation>
        <location evidence="1">Membrane</location>
        <topology evidence="1">Multi-pass membrane protein</topology>
    </subcellularLocation>
</comment>
<evidence type="ECO:0000256" key="1">
    <source>
        <dbReference type="ARBA" id="ARBA00004141"/>
    </source>
</evidence>
<reference evidence="11 12" key="1">
    <citation type="journal article" date="2015" name="PLoS Pathog.">
        <title>Leptomonas seymouri: Adaptations to the Dixenous Life Cycle Analyzed by Genome Sequencing, Transcriptome Profiling and Co-infection with Leishmania donovani.</title>
        <authorList>
            <person name="Kraeva N."/>
            <person name="Butenko A."/>
            <person name="Hlavacova J."/>
            <person name="Kostygov A."/>
            <person name="Myskova J."/>
            <person name="Grybchuk D."/>
            <person name="Lestinova T."/>
            <person name="Votypka J."/>
            <person name="Volf P."/>
            <person name="Opperdoes F."/>
            <person name="Flegontov P."/>
            <person name="Lukes J."/>
            <person name="Yurchenko V."/>
        </authorList>
    </citation>
    <scope>NUCLEOTIDE SEQUENCE [LARGE SCALE GENOMIC DNA]</scope>
    <source>
        <strain evidence="11 12">ATCC 30220</strain>
    </source>
</reference>
<organism evidence="11 12">
    <name type="scientific">Leptomonas seymouri</name>
    <dbReference type="NCBI Taxonomy" id="5684"/>
    <lineage>
        <taxon>Eukaryota</taxon>
        <taxon>Discoba</taxon>
        <taxon>Euglenozoa</taxon>
        <taxon>Kinetoplastea</taxon>
        <taxon>Metakinetoplastina</taxon>
        <taxon>Trypanosomatida</taxon>
        <taxon>Trypanosomatidae</taxon>
        <taxon>Leishmaniinae</taxon>
        <taxon>Leptomonas</taxon>
    </lineage>
</organism>
<dbReference type="AlphaFoldDB" id="A0A0N0P984"/>